<evidence type="ECO:0000256" key="5">
    <source>
        <dbReference type="ARBA" id="ARBA00038359"/>
    </source>
</evidence>
<comment type="similarity">
    <text evidence="5">Belongs to the SAT4 family.</text>
</comment>
<comment type="caution">
    <text evidence="8">The sequence shown here is derived from an EMBL/GenBank/DDBJ whole genome shotgun (WGS) entry which is preliminary data.</text>
</comment>
<evidence type="ECO:0000313" key="8">
    <source>
        <dbReference type="EMBL" id="KAA8915059.1"/>
    </source>
</evidence>
<dbReference type="InParanoid" id="A0A5J5FCW8"/>
<evidence type="ECO:0000256" key="3">
    <source>
        <dbReference type="ARBA" id="ARBA00022989"/>
    </source>
</evidence>
<keyword evidence="3 6" id="KW-1133">Transmembrane helix</keyword>
<sequence length="319" mass="34828">MDTPGLLALESIGILISTIIIALRIIILWRQPYPTKLEMLGAGSMILGCLVSIYIMSIWCHQGVQILHWIAAGDDDFAIGMKLAEPKYMKMVFAADVGTVTALWLSKTSILAAYAPAYCGFSLRMKALFRVTVAVVVVTYLTAMSAYLFYCIPISLNWNVMPPKGESLCITAIMFTPVLLAYLCNIIADLLILSIPIIALIQLPGRTKTQAYGVATIVGLALITLGVSVYRVVSTNLSAYSKSKPIPVEQRNVHIIGNTFVVVPLLIAFSLPEFRVFLRGAKRNASSESQEGRSSIVGAVLPLRIPERNDSYIDLVEGK</sequence>
<feature type="transmembrane region" description="Helical" evidence="6">
    <location>
        <begin position="39"/>
        <end position="59"/>
    </location>
</feature>
<dbReference type="InterPro" id="IPR049326">
    <property type="entry name" value="Rhodopsin_dom_fungi"/>
</dbReference>
<dbReference type="PANTHER" id="PTHR33048">
    <property type="entry name" value="PTH11-LIKE INTEGRAL MEMBRANE PROTEIN (AFU_ORTHOLOGUE AFUA_5G11245)"/>
    <property type="match status" value="1"/>
</dbReference>
<gene>
    <name evidence="8" type="ORF">FN846DRAFT_6484</name>
</gene>
<evidence type="ECO:0000256" key="2">
    <source>
        <dbReference type="ARBA" id="ARBA00022692"/>
    </source>
</evidence>
<keyword evidence="4 6" id="KW-0472">Membrane</keyword>
<dbReference type="PANTHER" id="PTHR33048:SF19">
    <property type="entry name" value="MEMBRANE PROTEIN PTH11-LIKE, PUTATIVE (AFU_ORTHOLOGUE AFUA_1G14080)-RELATED"/>
    <property type="match status" value="1"/>
</dbReference>
<dbReference type="Pfam" id="PF20684">
    <property type="entry name" value="Fung_rhodopsin"/>
    <property type="match status" value="1"/>
</dbReference>
<dbReference type="GO" id="GO:0016020">
    <property type="term" value="C:membrane"/>
    <property type="evidence" value="ECO:0007669"/>
    <property type="project" value="UniProtKB-SubCell"/>
</dbReference>
<evidence type="ECO:0000256" key="1">
    <source>
        <dbReference type="ARBA" id="ARBA00004141"/>
    </source>
</evidence>
<feature type="transmembrane region" description="Helical" evidence="6">
    <location>
        <begin position="211"/>
        <end position="233"/>
    </location>
</feature>
<evidence type="ECO:0000256" key="6">
    <source>
        <dbReference type="SAM" id="Phobius"/>
    </source>
</evidence>
<feature type="transmembrane region" description="Helical" evidence="6">
    <location>
        <begin position="91"/>
        <end position="115"/>
    </location>
</feature>
<accession>A0A5J5FCW8</accession>
<dbReference type="Proteomes" id="UP000326924">
    <property type="component" value="Unassembled WGS sequence"/>
</dbReference>
<protein>
    <recommendedName>
        <fullName evidence="7">Rhodopsin domain-containing protein</fullName>
    </recommendedName>
</protein>
<feature type="domain" description="Rhodopsin" evidence="7">
    <location>
        <begin position="71"/>
        <end position="241"/>
    </location>
</feature>
<feature type="transmembrane region" description="Helical" evidence="6">
    <location>
        <begin position="170"/>
        <end position="199"/>
    </location>
</feature>
<organism evidence="8 9">
    <name type="scientific">Sphaerosporella brunnea</name>
    <dbReference type="NCBI Taxonomy" id="1250544"/>
    <lineage>
        <taxon>Eukaryota</taxon>
        <taxon>Fungi</taxon>
        <taxon>Dikarya</taxon>
        <taxon>Ascomycota</taxon>
        <taxon>Pezizomycotina</taxon>
        <taxon>Pezizomycetes</taxon>
        <taxon>Pezizales</taxon>
        <taxon>Pyronemataceae</taxon>
        <taxon>Sphaerosporella</taxon>
    </lineage>
</organism>
<feature type="transmembrane region" description="Helical" evidence="6">
    <location>
        <begin position="6"/>
        <end position="27"/>
    </location>
</feature>
<keyword evidence="2 6" id="KW-0812">Transmembrane</keyword>
<dbReference type="OrthoDB" id="10017208at2759"/>
<keyword evidence="9" id="KW-1185">Reference proteome</keyword>
<evidence type="ECO:0000256" key="4">
    <source>
        <dbReference type="ARBA" id="ARBA00023136"/>
    </source>
</evidence>
<dbReference type="InterPro" id="IPR052337">
    <property type="entry name" value="SAT4-like"/>
</dbReference>
<feature type="transmembrane region" description="Helical" evidence="6">
    <location>
        <begin position="127"/>
        <end position="150"/>
    </location>
</feature>
<proteinExistence type="inferred from homology"/>
<name>A0A5J5FCW8_9PEZI</name>
<reference evidence="8 9" key="1">
    <citation type="submission" date="2019-09" db="EMBL/GenBank/DDBJ databases">
        <title>Draft genome of the ectomycorrhizal ascomycete Sphaerosporella brunnea.</title>
        <authorList>
            <consortium name="DOE Joint Genome Institute"/>
            <person name="Benucci G.M."/>
            <person name="Marozzi G."/>
            <person name="Antonielli L."/>
            <person name="Sanchez S."/>
            <person name="Marco P."/>
            <person name="Wang X."/>
            <person name="Falini L.B."/>
            <person name="Barry K."/>
            <person name="Haridas S."/>
            <person name="Lipzen A."/>
            <person name="Labutti K."/>
            <person name="Grigoriev I.V."/>
            <person name="Murat C."/>
            <person name="Martin F."/>
            <person name="Albertini E."/>
            <person name="Donnini D."/>
            <person name="Bonito G."/>
        </authorList>
    </citation>
    <scope>NUCLEOTIDE SEQUENCE [LARGE SCALE GENOMIC DNA]</scope>
    <source>
        <strain evidence="8 9">Sb_GMNB300</strain>
    </source>
</reference>
<evidence type="ECO:0000313" key="9">
    <source>
        <dbReference type="Proteomes" id="UP000326924"/>
    </source>
</evidence>
<dbReference type="EMBL" id="VXIS01000001">
    <property type="protein sequence ID" value="KAA8915059.1"/>
    <property type="molecule type" value="Genomic_DNA"/>
</dbReference>
<evidence type="ECO:0000259" key="7">
    <source>
        <dbReference type="Pfam" id="PF20684"/>
    </source>
</evidence>
<dbReference type="AlphaFoldDB" id="A0A5J5FCW8"/>
<comment type="subcellular location">
    <subcellularLocation>
        <location evidence="1">Membrane</location>
        <topology evidence="1">Multi-pass membrane protein</topology>
    </subcellularLocation>
</comment>
<feature type="transmembrane region" description="Helical" evidence="6">
    <location>
        <begin position="253"/>
        <end position="274"/>
    </location>
</feature>